<proteinExistence type="predicted"/>
<sequence length="564" mass="61037">MRTNPFSPVPLAAAISLALSAVLPLAQADTIIDHANGYTLNAAGTLQRFTSLAFDDLGRIVAVGGERETALRLPKAEHIDAQGKTLLPGLIDAHGHVFELGEIASGVELFSAASLGGALRAVAEFGRAHPKHAWLVGFGWNQEVWKLGRFPTAAELDAVAGDRPVLLRRVDGHAIWVNTKALEMAGVTRDTPDPKGGRIERDASGKPSGVLVDAAMELVDKVVPLPTPVEARARLDNALAALAKVGLTSVHDAGIRVVQDDLYRDYADHGKLTTRVYAMIGDTTADFDELSREGPLKSYGNDVYALAAVKLYADGALGSRGAALLAPYSDMPSTSGLLFYPNAEMLAKMNKAMKAGYQVNIHAIGDAGNRQILDAYAQLIPKYNNVELRHRIEHAQVVALEDIPRFKALGIIPSMQPTHATSDQNMAEQRVGHERIKGAYAWRTFLDQGSRIACGSDFPVESPNPFEGLHAAVTRQNNAGVPAGGWYKNQAMTLTEAFRCFTLDAAYAAHQENVIGTLEPGKWADFILIDRDLFKVPAEQIGKTQVLQTWMGGKRVYKKEKRQD</sequence>
<dbReference type="RefSeq" id="WP_161099440.1">
    <property type="nucleotide sequence ID" value="NZ_WWCW01000135.1"/>
</dbReference>
<dbReference type="GO" id="GO:0016810">
    <property type="term" value="F:hydrolase activity, acting on carbon-nitrogen (but not peptide) bonds"/>
    <property type="evidence" value="ECO:0007669"/>
    <property type="project" value="InterPro"/>
</dbReference>
<dbReference type="CDD" id="cd01300">
    <property type="entry name" value="YtcJ_like"/>
    <property type="match status" value="1"/>
</dbReference>
<gene>
    <name evidence="3" type="ORF">GTP91_26455</name>
</gene>
<comment type="caution">
    <text evidence="3">The sequence shown here is derived from an EMBL/GenBank/DDBJ whole genome shotgun (WGS) entry which is preliminary data.</text>
</comment>
<dbReference type="Gene3D" id="3.20.20.140">
    <property type="entry name" value="Metal-dependent hydrolases"/>
    <property type="match status" value="1"/>
</dbReference>
<evidence type="ECO:0000259" key="2">
    <source>
        <dbReference type="Pfam" id="PF07969"/>
    </source>
</evidence>
<dbReference type="EMBL" id="WWCW01000135">
    <property type="protein sequence ID" value="MYM90703.1"/>
    <property type="molecule type" value="Genomic_DNA"/>
</dbReference>
<dbReference type="PANTHER" id="PTHR22642">
    <property type="entry name" value="IMIDAZOLONEPROPIONASE"/>
    <property type="match status" value="1"/>
</dbReference>
<evidence type="ECO:0000256" key="1">
    <source>
        <dbReference type="SAM" id="SignalP"/>
    </source>
</evidence>
<dbReference type="Pfam" id="PF07969">
    <property type="entry name" value="Amidohydro_3"/>
    <property type="match status" value="1"/>
</dbReference>
<dbReference type="InterPro" id="IPR032466">
    <property type="entry name" value="Metal_Hydrolase"/>
</dbReference>
<feature type="signal peptide" evidence="1">
    <location>
        <begin position="1"/>
        <end position="28"/>
    </location>
</feature>
<dbReference type="InterPro" id="IPR011059">
    <property type="entry name" value="Metal-dep_hydrolase_composite"/>
</dbReference>
<dbReference type="Gene3D" id="3.10.310.70">
    <property type="match status" value="1"/>
</dbReference>
<dbReference type="InterPro" id="IPR033932">
    <property type="entry name" value="YtcJ-like"/>
</dbReference>
<dbReference type="PANTHER" id="PTHR22642:SF2">
    <property type="entry name" value="PROTEIN LONG AFTER FAR-RED 3"/>
    <property type="match status" value="1"/>
</dbReference>
<keyword evidence="1" id="KW-0732">Signal</keyword>
<feature type="chain" id="PRO_5032811163" evidence="1">
    <location>
        <begin position="29"/>
        <end position="564"/>
    </location>
</feature>
<dbReference type="SUPFAM" id="SSF51556">
    <property type="entry name" value="Metallo-dependent hydrolases"/>
    <property type="match status" value="1"/>
</dbReference>
<dbReference type="SUPFAM" id="SSF51338">
    <property type="entry name" value="Composite domain of metallo-dependent hydrolases"/>
    <property type="match status" value="1"/>
</dbReference>
<dbReference type="Proteomes" id="UP000470302">
    <property type="component" value="Unassembled WGS sequence"/>
</dbReference>
<evidence type="ECO:0000313" key="3">
    <source>
        <dbReference type="EMBL" id="MYM90703.1"/>
    </source>
</evidence>
<name>A0A845G7N2_9BURK</name>
<protein>
    <submittedName>
        <fullName evidence="3">Amidohydrolase family protein</fullName>
    </submittedName>
</protein>
<reference evidence="3 4" key="1">
    <citation type="submission" date="2020-01" db="EMBL/GenBank/DDBJ databases">
        <title>Novel species isolated from a subtropical stream in China.</title>
        <authorList>
            <person name="Lu H."/>
        </authorList>
    </citation>
    <scope>NUCLEOTIDE SEQUENCE [LARGE SCALE GENOMIC DNA]</scope>
    <source>
        <strain evidence="3 4">FT82W</strain>
    </source>
</reference>
<feature type="domain" description="Amidohydrolase 3" evidence="2">
    <location>
        <begin position="78"/>
        <end position="557"/>
    </location>
</feature>
<keyword evidence="3" id="KW-0378">Hydrolase</keyword>
<dbReference type="InterPro" id="IPR013108">
    <property type="entry name" value="Amidohydro_3"/>
</dbReference>
<accession>A0A845G7N2</accession>
<dbReference type="Gene3D" id="2.30.40.10">
    <property type="entry name" value="Urease, subunit C, domain 1"/>
    <property type="match status" value="1"/>
</dbReference>
<organism evidence="3 4">
    <name type="scientific">Duganella vulcania</name>
    <dbReference type="NCBI Taxonomy" id="2692166"/>
    <lineage>
        <taxon>Bacteria</taxon>
        <taxon>Pseudomonadati</taxon>
        <taxon>Pseudomonadota</taxon>
        <taxon>Betaproteobacteria</taxon>
        <taxon>Burkholderiales</taxon>
        <taxon>Oxalobacteraceae</taxon>
        <taxon>Telluria group</taxon>
        <taxon>Duganella</taxon>
    </lineage>
</organism>
<evidence type="ECO:0000313" key="4">
    <source>
        <dbReference type="Proteomes" id="UP000470302"/>
    </source>
</evidence>
<dbReference type="AlphaFoldDB" id="A0A845G7N2"/>